<protein>
    <submittedName>
        <fullName evidence="1">Uncharacterized protein</fullName>
    </submittedName>
</protein>
<sequence length="25" mass="3046">MLEYWCGFPTLTCHIEFSFCTFKIK</sequence>
<dbReference type="AlphaFoldDB" id="A0A0E9TK18"/>
<proteinExistence type="predicted"/>
<organism evidence="1">
    <name type="scientific">Anguilla anguilla</name>
    <name type="common">European freshwater eel</name>
    <name type="synonym">Muraena anguilla</name>
    <dbReference type="NCBI Taxonomy" id="7936"/>
    <lineage>
        <taxon>Eukaryota</taxon>
        <taxon>Metazoa</taxon>
        <taxon>Chordata</taxon>
        <taxon>Craniata</taxon>
        <taxon>Vertebrata</taxon>
        <taxon>Euteleostomi</taxon>
        <taxon>Actinopterygii</taxon>
        <taxon>Neopterygii</taxon>
        <taxon>Teleostei</taxon>
        <taxon>Anguilliformes</taxon>
        <taxon>Anguillidae</taxon>
        <taxon>Anguilla</taxon>
    </lineage>
</organism>
<reference evidence="1" key="1">
    <citation type="submission" date="2014-11" db="EMBL/GenBank/DDBJ databases">
        <authorList>
            <person name="Amaro Gonzalez C."/>
        </authorList>
    </citation>
    <scope>NUCLEOTIDE SEQUENCE</scope>
</reference>
<dbReference type="EMBL" id="GBXM01054558">
    <property type="protein sequence ID" value="JAH54019.1"/>
    <property type="molecule type" value="Transcribed_RNA"/>
</dbReference>
<accession>A0A0E9TK18</accession>
<reference evidence="1" key="2">
    <citation type="journal article" date="2015" name="Fish Shellfish Immunol.">
        <title>Early steps in the European eel (Anguilla anguilla)-Vibrio vulnificus interaction in the gills: Role of the RtxA13 toxin.</title>
        <authorList>
            <person name="Callol A."/>
            <person name="Pajuelo D."/>
            <person name="Ebbesson L."/>
            <person name="Teles M."/>
            <person name="MacKenzie S."/>
            <person name="Amaro C."/>
        </authorList>
    </citation>
    <scope>NUCLEOTIDE SEQUENCE</scope>
</reference>
<name>A0A0E9TK18_ANGAN</name>
<evidence type="ECO:0000313" key="1">
    <source>
        <dbReference type="EMBL" id="JAH54019.1"/>
    </source>
</evidence>